<accession>A0A540V6C3</accession>
<organism evidence="3 4">
    <name type="scientific">Ureibacillus terrenus</name>
    <dbReference type="NCBI Taxonomy" id="118246"/>
    <lineage>
        <taxon>Bacteria</taxon>
        <taxon>Bacillati</taxon>
        <taxon>Bacillota</taxon>
        <taxon>Bacilli</taxon>
        <taxon>Bacillales</taxon>
        <taxon>Caryophanaceae</taxon>
        <taxon>Ureibacillus</taxon>
    </lineage>
</organism>
<dbReference type="EMBL" id="VIGD01000003">
    <property type="protein sequence ID" value="TQE91723.1"/>
    <property type="molecule type" value="Genomic_DNA"/>
</dbReference>
<keyword evidence="4" id="KW-1185">Reference proteome</keyword>
<feature type="chain" id="PRO_5021797015" description="Antigen I/II N-terminal domain-containing protein" evidence="1">
    <location>
        <begin position="24"/>
        <end position="204"/>
    </location>
</feature>
<sequence>MKKFTFAVLLIFIALLTACNSNEESKANGDQQQEKASESEGINVDKGLLNVEVTLPASFFEGEDIDAAIAEAKEKGIEVTKNENGSVTYKMSKAEHKEMMAEMENNMLETIEDLKNGEDFASIKDVQYNKKFTKFTVLVDKNAFENSFDAFAVFGLGVSGALYQLFNGADPEDYNVNIVVKDEATQEIISEANFPKDLENLDTE</sequence>
<dbReference type="Proteomes" id="UP000315753">
    <property type="component" value="Unassembled WGS sequence"/>
</dbReference>
<dbReference type="PROSITE" id="PS51257">
    <property type="entry name" value="PROKAR_LIPOPROTEIN"/>
    <property type="match status" value="1"/>
</dbReference>
<dbReference type="OrthoDB" id="1849839at2"/>
<keyword evidence="1" id="KW-0732">Signal</keyword>
<comment type="caution">
    <text evidence="3">The sequence shown here is derived from an EMBL/GenBank/DDBJ whole genome shotgun (WGS) entry which is preliminary data.</text>
</comment>
<feature type="signal peptide" evidence="1">
    <location>
        <begin position="1"/>
        <end position="23"/>
    </location>
</feature>
<evidence type="ECO:0000256" key="1">
    <source>
        <dbReference type="SAM" id="SignalP"/>
    </source>
</evidence>
<dbReference type="AlphaFoldDB" id="A0A540V6C3"/>
<evidence type="ECO:0000259" key="2">
    <source>
        <dbReference type="Pfam" id="PF18652"/>
    </source>
</evidence>
<reference evidence="3 4" key="1">
    <citation type="submission" date="2019-06" db="EMBL/GenBank/DDBJ databases">
        <title>Genome sequence of Ureibacillus terrenus.</title>
        <authorList>
            <person name="Maclea K.S."/>
            <person name="Simoes M."/>
        </authorList>
    </citation>
    <scope>NUCLEOTIDE SEQUENCE [LARGE SCALE GENOMIC DNA]</scope>
    <source>
        <strain evidence="3 4">ATCC BAA-384</strain>
    </source>
</reference>
<feature type="domain" description="Antigen I/II N-terminal" evidence="2">
    <location>
        <begin position="50"/>
        <end position="135"/>
    </location>
</feature>
<protein>
    <recommendedName>
        <fullName evidence="2">Antigen I/II N-terminal domain-containing protein</fullName>
    </recommendedName>
</protein>
<evidence type="ECO:0000313" key="4">
    <source>
        <dbReference type="Proteomes" id="UP000315753"/>
    </source>
</evidence>
<dbReference type="InterPro" id="IPR041324">
    <property type="entry name" value="AgI/II_N"/>
</dbReference>
<proteinExistence type="predicted"/>
<dbReference type="RefSeq" id="WP_141601282.1">
    <property type="nucleotide sequence ID" value="NZ_JARMSC010000020.1"/>
</dbReference>
<name>A0A540V6C3_9BACL</name>
<gene>
    <name evidence="3" type="ORF">FKZ59_03100</name>
</gene>
<dbReference type="Pfam" id="PF18652">
    <property type="entry name" value="Adhesin_P1_N"/>
    <property type="match status" value="1"/>
</dbReference>
<evidence type="ECO:0000313" key="3">
    <source>
        <dbReference type="EMBL" id="TQE91723.1"/>
    </source>
</evidence>